<gene>
    <name evidence="1" type="ORF">GCM10010993_35370</name>
</gene>
<keyword evidence="2" id="KW-1185">Reference proteome</keyword>
<evidence type="ECO:0008006" key="3">
    <source>
        <dbReference type="Google" id="ProtNLM"/>
    </source>
</evidence>
<dbReference type="RefSeq" id="WP_188444445.1">
    <property type="nucleotide sequence ID" value="NZ_BMFD01000023.1"/>
</dbReference>
<dbReference type="Proteomes" id="UP000635885">
    <property type="component" value="Unassembled WGS sequence"/>
</dbReference>
<evidence type="ECO:0000313" key="2">
    <source>
        <dbReference type="Proteomes" id="UP000635885"/>
    </source>
</evidence>
<reference evidence="2" key="1">
    <citation type="journal article" date="2019" name="Int. J. Syst. Evol. Microbiol.">
        <title>The Global Catalogue of Microorganisms (GCM) 10K type strain sequencing project: providing services to taxonomists for standard genome sequencing and annotation.</title>
        <authorList>
            <consortium name="The Broad Institute Genomics Platform"/>
            <consortium name="The Broad Institute Genome Sequencing Center for Infectious Disease"/>
            <person name="Wu L."/>
            <person name="Ma J."/>
        </authorList>
    </citation>
    <scope>NUCLEOTIDE SEQUENCE [LARGE SCALE GENOMIC DNA]</scope>
    <source>
        <strain evidence="2">CGMCC 1.12479</strain>
    </source>
</reference>
<proteinExistence type="predicted"/>
<organism evidence="1 2">
    <name type="scientific">Belliella aquatica</name>
    <dbReference type="NCBI Taxonomy" id="1323734"/>
    <lineage>
        <taxon>Bacteria</taxon>
        <taxon>Pseudomonadati</taxon>
        <taxon>Bacteroidota</taxon>
        <taxon>Cytophagia</taxon>
        <taxon>Cytophagales</taxon>
        <taxon>Cyclobacteriaceae</taxon>
        <taxon>Belliella</taxon>
    </lineage>
</organism>
<sequence>MRFIYLVIFSCFIQSCGKSTGQFDGDVSFIDDLVFEQELRLKLDDETSSYNLNMIHYDRFNDEILILPQGVNAIKRFSPETGEMLGQILLDVQGPNGVGKVRALNYVLEARSANELILYSSDQGTFSLINRFGKVLKRIRLKDYAKVLPYIDHFSKILVRDGLVYFYNNGGTFDPEDGSYYKVDFDKEELKPLNMNYTSVMDPGYHIPLYYELTNTLSLNGEIITHFPLNDTLYFWKDGAEAKKYLDFWPSAGQDFPKSKMEYEELSGKWGELVYHGSFRYFYNIRVMPEASSYLVVGNVGDELLENGEKKSNGSVVFILDKNFQPIAKSFRESDFYQYHLVRGNTVLLASLKKLKSEDELVFDVLALPK</sequence>
<protein>
    <recommendedName>
        <fullName evidence="3">6-bladed beta-propeller protein</fullName>
    </recommendedName>
</protein>
<dbReference type="EMBL" id="BMFD01000023">
    <property type="protein sequence ID" value="GGC53885.1"/>
    <property type="molecule type" value="Genomic_DNA"/>
</dbReference>
<comment type="caution">
    <text evidence="1">The sequence shown here is derived from an EMBL/GenBank/DDBJ whole genome shotgun (WGS) entry which is preliminary data.</text>
</comment>
<accession>A0ABQ1N7V0</accession>
<name>A0ABQ1N7V0_9BACT</name>
<evidence type="ECO:0000313" key="1">
    <source>
        <dbReference type="EMBL" id="GGC53885.1"/>
    </source>
</evidence>
<dbReference type="PROSITE" id="PS51257">
    <property type="entry name" value="PROKAR_LIPOPROTEIN"/>
    <property type="match status" value="1"/>
</dbReference>